<feature type="compositionally biased region" description="Polar residues" evidence="1">
    <location>
        <begin position="33"/>
        <end position="44"/>
    </location>
</feature>
<feature type="compositionally biased region" description="Low complexity" evidence="1">
    <location>
        <begin position="98"/>
        <end position="113"/>
    </location>
</feature>
<feature type="compositionally biased region" description="Basic and acidic residues" evidence="1">
    <location>
        <begin position="8"/>
        <end position="19"/>
    </location>
</feature>
<proteinExistence type="predicted"/>
<reference evidence="2 3" key="1">
    <citation type="submission" date="2018-11" db="EMBL/GenBank/DDBJ databases">
        <authorList>
            <consortium name="Pathogen Informatics"/>
        </authorList>
    </citation>
    <scope>NUCLEOTIDE SEQUENCE [LARGE SCALE GENOMIC DNA]</scope>
</reference>
<feature type="region of interest" description="Disordered" evidence="1">
    <location>
        <begin position="1"/>
        <end position="113"/>
    </location>
</feature>
<evidence type="ECO:0000313" key="3">
    <source>
        <dbReference type="Proteomes" id="UP000281553"/>
    </source>
</evidence>
<protein>
    <submittedName>
        <fullName evidence="2">Uncharacterized protein</fullName>
    </submittedName>
</protein>
<keyword evidence="3" id="KW-1185">Reference proteome</keyword>
<name>A0A3P7PN24_DIBLA</name>
<dbReference type="Proteomes" id="UP000281553">
    <property type="component" value="Unassembled WGS sequence"/>
</dbReference>
<gene>
    <name evidence="2" type="ORF">DILT_LOCUS13809</name>
</gene>
<organism evidence="2 3">
    <name type="scientific">Dibothriocephalus latus</name>
    <name type="common">Fish tapeworm</name>
    <name type="synonym">Diphyllobothrium latum</name>
    <dbReference type="NCBI Taxonomy" id="60516"/>
    <lineage>
        <taxon>Eukaryota</taxon>
        <taxon>Metazoa</taxon>
        <taxon>Spiralia</taxon>
        <taxon>Lophotrochozoa</taxon>
        <taxon>Platyhelminthes</taxon>
        <taxon>Cestoda</taxon>
        <taxon>Eucestoda</taxon>
        <taxon>Diphyllobothriidea</taxon>
        <taxon>Diphyllobothriidae</taxon>
        <taxon>Dibothriocephalus</taxon>
    </lineage>
</organism>
<dbReference type="EMBL" id="UYRU01071685">
    <property type="protein sequence ID" value="VDN21322.1"/>
    <property type="molecule type" value="Genomic_DNA"/>
</dbReference>
<evidence type="ECO:0000256" key="1">
    <source>
        <dbReference type="SAM" id="MobiDB-lite"/>
    </source>
</evidence>
<sequence length="152" mass="16671">MDEDSDDEEKKQKKSDSQETKPLQSLPEVRQLPSETPQTVTRTPLAQEERQPISPHTSSGNPVEEDQSVLSGGEELPPVCSTDEESSPSLDPVAPPTSDSIAVSPSPASVPDPQEYIRMLKEVNRLREELQRVQGVTAPQEALKTEDIKSLT</sequence>
<dbReference type="AlphaFoldDB" id="A0A3P7PN24"/>
<accession>A0A3P7PN24</accession>
<evidence type="ECO:0000313" key="2">
    <source>
        <dbReference type="EMBL" id="VDN21322.1"/>
    </source>
</evidence>